<dbReference type="EMBL" id="RXOL01000003">
    <property type="protein sequence ID" value="RVQ67008.1"/>
    <property type="molecule type" value="Genomic_DNA"/>
</dbReference>
<dbReference type="InterPro" id="IPR000182">
    <property type="entry name" value="GNAT_dom"/>
</dbReference>
<dbReference type="InterPro" id="IPR016181">
    <property type="entry name" value="Acyl_CoA_acyltransferase"/>
</dbReference>
<keyword evidence="3" id="KW-1185">Reference proteome</keyword>
<accession>A0A437GX79</accession>
<gene>
    <name evidence="2" type="ORF">EKN06_08685</name>
</gene>
<feature type="domain" description="N-acetyltransferase" evidence="1">
    <location>
        <begin position="19"/>
        <end position="181"/>
    </location>
</feature>
<dbReference type="PANTHER" id="PTHR43792:SF16">
    <property type="entry name" value="N-ACETYLTRANSFERASE DOMAIN-CONTAINING PROTEIN"/>
    <property type="match status" value="1"/>
</dbReference>
<evidence type="ECO:0000259" key="1">
    <source>
        <dbReference type="PROSITE" id="PS51186"/>
    </source>
</evidence>
<dbReference type="PROSITE" id="PS51186">
    <property type="entry name" value="GNAT"/>
    <property type="match status" value="1"/>
</dbReference>
<dbReference type="InterPro" id="IPR051531">
    <property type="entry name" value="N-acetyltransferase"/>
</dbReference>
<comment type="caution">
    <text evidence="2">The sequence shown here is derived from an EMBL/GenBank/DDBJ whole genome shotgun (WGS) entry which is preliminary data.</text>
</comment>
<sequence>MGGRNTGMTGQPVIVTERLELWHPQRGDIDQTIAIVMQEHTRRFLGANPTVDDNHARFLRQAGSWMIYGYGGLTVRERGKAPVIGSCGIFHSRRGLGDRFDDMPEAGWIIAAEHEGKGYATEAMRAAIDLFARDHGPARIMCIIDADNAASNRLAGKLGFEQREIGTLPDGSSILIYDRMA</sequence>
<organism evidence="2 3">
    <name type="scientific">Croceicoccus ponticola</name>
    <dbReference type="NCBI Taxonomy" id="2217664"/>
    <lineage>
        <taxon>Bacteria</taxon>
        <taxon>Pseudomonadati</taxon>
        <taxon>Pseudomonadota</taxon>
        <taxon>Alphaproteobacteria</taxon>
        <taxon>Sphingomonadales</taxon>
        <taxon>Erythrobacteraceae</taxon>
        <taxon>Croceicoccus</taxon>
    </lineage>
</organism>
<dbReference type="GO" id="GO:0016747">
    <property type="term" value="F:acyltransferase activity, transferring groups other than amino-acyl groups"/>
    <property type="evidence" value="ECO:0007669"/>
    <property type="project" value="InterPro"/>
</dbReference>
<dbReference type="Gene3D" id="3.40.630.30">
    <property type="match status" value="1"/>
</dbReference>
<dbReference type="OrthoDB" id="6293260at2"/>
<dbReference type="AlphaFoldDB" id="A0A437GX79"/>
<keyword evidence="2" id="KW-0808">Transferase</keyword>
<dbReference type="SUPFAM" id="SSF55729">
    <property type="entry name" value="Acyl-CoA N-acyltransferases (Nat)"/>
    <property type="match status" value="1"/>
</dbReference>
<proteinExistence type="predicted"/>
<dbReference type="PANTHER" id="PTHR43792">
    <property type="entry name" value="GNAT FAMILY, PUTATIVE (AFU_ORTHOLOGUE AFUA_3G00765)-RELATED-RELATED"/>
    <property type="match status" value="1"/>
</dbReference>
<dbReference type="Pfam" id="PF13302">
    <property type="entry name" value="Acetyltransf_3"/>
    <property type="match status" value="1"/>
</dbReference>
<evidence type="ECO:0000313" key="2">
    <source>
        <dbReference type="EMBL" id="RVQ67008.1"/>
    </source>
</evidence>
<evidence type="ECO:0000313" key="3">
    <source>
        <dbReference type="Proteomes" id="UP000283003"/>
    </source>
</evidence>
<dbReference type="Proteomes" id="UP000283003">
    <property type="component" value="Unassembled WGS sequence"/>
</dbReference>
<protein>
    <submittedName>
        <fullName evidence="2">N-acetyltransferase</fullName>
    </submittedName>
</protein>
<reference evidence="2 3" key="1">
    <citation type="submission" date="2018-12" db="EMBL/GenBank/DDBJ databases">
        <title>Croceicoccus ponticola sp. nov., a lipolytic bacterium isolated from seawater.</title>
        <authorList>
            <person name="Yoon J.-H."/>
        </authorList>
    </citation>
    <scope>NUCLEOTIDE SEQUENCE [LARGE SCALE GENOMIC DNA]</scope>
    <source>
        <strain evidence="2 3">GM-16</strain>
    </source>
</reference>
<name>A0A437GX79_9SPHN</name>